<dbReference type="InterPro" id="IPR050832">
    <property type="entry name" value="Bact_Acetyltransf"/>
</dbReference>
<reference evidence="4" key="1">
    <citation type="submission" date="2021-11" db="EMBL/GenBank/DDBJ databases">
        <title>A Novel Adlercreutzia Species, isolated from a Allomyrina dichotoma larva feces.</title>
        <authorList>
            <person name="Suh M.K."/>
        </authorList>
    </citation>
    <scope>NUCLEOTIDE SEQUENCE</scope>
    <source>
        <strain evidence="4">JBNU-10</strain>
    </source>
</reference>
<dbReference type="EMBL" id="JAJMLW010000003">
    <property type="protein sequence ID" value="MCI2242656.1"/>
    <property type="molecule type" value="Genomic_DNA"/>
</dbReference>
<comment type="caution">
    <text evidence="4">The sequence shown here is derived from an EMBL/GenBank/DDBJ whole genome shotgun (WGS) entry which is preliminary data.</text>
</comment>
<dbReference type="SUPFAM" id="SSF55729">
    <property type="entry name" value="Acyl-CoA N-acyltransferases (Nat)"/>
    <property type="match status" value="1"/>
</dbReference>
<proteinExistence type="predicted"/>
<dbReference type="RefSeq" id="WP_242166124.1">
    <property type="nucleotide sequence ID" value="NZ_JAJMLW010000003.1"/>
</dbReference>
<dbReference type="PROSITE" id="PS51186">
    <property type="entry name" value="GNAT"/>
    <property type="match status" value="1"/>
</dbReference>
<dbReference type="InterPro" id="IPR000182">
    <property type="entry name" value="GNAT_dom"/>
</dbReference>
<sequence>MDIIVARPEHLDALVAVTERAQAAMAALGLDQWQSGYPNRAVWEADVVAERAWVALDAGRVAGMMCYCTGSDPSYASIDGAWLTAGPYASVHRLAVDPDRRGGGLAGTLLAFACDRAAAEGLASVRIDTHADNAPMRRAVAKAGFAPCGVITLAEGAEAGEPRLAFERPLR</sequence>
<evidence type="ECO:0000256" key="1">
    <source>
        <dbReference type="ARBA" id="ARBA00022679"/>
    </source>
</evidence>
<protein>
    <submittedName>
        <fullName evidence="4">GNAT family N-acetyltransferase</fullName>
    </submittedName>
</protein>
<dbReference type="Proteomes" id="UP001430755">
    <property type="component" value="Unassembled WGS sequence"/>
</dbReference>
<dbReference type="InterPro" id="IPR016181">
    <property type="entry name" value="Acyl_CoA_acyltransferase"/>
</dbReference>
<evidence type="ECO:0000259" key="3">
    <source>
        <dbReference type="PROSITE" id="PS51186"/>
    </source>
</evidence>
<gene>
    <name evidence="4" type="ORF">LPT13_09870</name>
</gene>
<evidence type="ECO:0000313" key="5">
    <source>
        <dbReference type="Proteomes" id="UP001430755"/>
    </source>
</evidence>
<keyword evidence="1" id="KW-0808">Transferase</keyword>
<name>A0ABS9WK01_9ACTN</name>
<dbReference type="PANTHER" id="PTHR43877:SF2">
    <property type="entry name" value="AMINOALKYLPHOSPHONATE N-ACETYLTRANSFERASE-RELATED"/>
    <property type="match status" value="1"/>
</dbReference>
<feature type="domain" description="N-acetyltransferase" evidence="3">
    <location>
        <begin position="1"/>
        <end position="167"/>
    </location>
</feature>
<accession>A0ABS9WK01</accession>
<dbReference type="Pfam" id="PF00583">
    <property type="entry name" value="Acetyltransf_1"/>
    <property type="match status" value="1"/>
</dbReference>
<organism evidence="4 5">
    <name type="scientific">Adlercreutzia faecimuris</name>
    <dbReference type="NCBI Taxonomy" id="2897341"/>
    <lineage>
        <taxon>Bacteria</taxon>
        <taxon>Bacillati</taxon>
        <taxon>Actinomycetota</taxon>
        <taxon>Coriobacteriia</taxon>
        <taxon>Eggerthellales</taxon>
        <taxon>Eggerthellaceae</taxon>
        <taxon>Adlercreutzia</taxon>
    </lineage>
</organism>
<dbReference type="Gene3D" id="3.40.630.30">
    <property type="match status" value="1"/>
</dbReference>
<evidence type="ECO:0000313" key="4">
    <source>
        <dbReference type="EMBL" id="MCI2242656.1"/>
    </source>
</evidence>
<keyword evidence="2" id="KW-0012">Acyltransferase</keyword>
<keyword evidence="5" id="KW-1185">Reference proteome</keyword>
<dbReference type="CDD" id="cd04301">
    <property type="entry name" value="NAT_SF"/>
    <property type="match status" value="1"/>
</dbReference>
<evidence type="ECO:0000256" key="2">
    <source>
        <dbReference type="ARBA" id="ARBA00023315"/>
    </source>
</evidence>
<dbReference type="PANTHER" id="PTHR43877">
    <property type="entry name" value="AMINOALKYLPHOSPHONATE N-ACETYLTRANSFERASE-RELATED-RELATED"/>
    <property type="match status" value="1"/>
</dbReference>